<dbReference type="InterPro" id="IPR019734">
    <property type="entry name" value="TPR_rpt"/>
</dbReference>
<dbReference type="SUPFAM" id="SSF48452">
    <property type="entry name" value="TPR-like"/>
    <property type="match status" value="1"/>
</dbReference>
<feature type="coiled-coil region" evidence="2">
    <location>
        <begin position="842"/>
        <end position="869"/>
    </location>
</feature>
<gene>
    <name evidence="3" type="ORF">ACFODW_00705</name>
</gene>
<protein>
    <submittedName>
        <fullName evidence="3">GTP-binding protein</fullName>
    </submittedName>
</protein>
<dbReference type="Gene3D" id="1.25.40.10">
    <property type="entry name" value="Tetratricopeptide repeat domain"/>
    <property type="match status" value="1"/>
</dbReference>
<dbReference type="PANTHER" id="PTHR43681">
    <property type="entry name" value="TRANSMEMBRANE GTPASE FZO"/>
    <property type="match status" value="1"/>
</dbReference>
<dbReference type="Proteomes" id="UP001595387">
    <property type="component" value="Unassembled WGS sequence"/>
</dbReference>
<keyword evidence="4" id="KW-1185">Reference proteome</keyword>
<dbReference type="EMBL" id="JBHRRZ010000001">
    <property type="protein sequence ID" value="MFC2946886.1"/>
    <property type="molecule type" value="Genomic_DNA"/>
</dbReference>
<name>A0ABV7A1Q9_9BACI</name>
<dbReference type="PANTHER" id="PTHR43681:SF1">
    <property type="entry name" value="SARCALUMENIN"/>
    <property type="match status" value="1"/>
</dbReference>
<organism evidence="3 4">
    <name type="scientific">Virgibacillus sediminis</name>
    <dbReference type="NCBI Taxonomy" id="202260"/>
    <lineage>
        <taxon>Bacteria</taxon>
        <taxon>Bacillati</taxon>
        <taxon>Bacillota</taxon>
        <taxon>Bacilli</taxon>
        <taxon>Bacillales</taxon>
        <taxon>Bacillaceae</taxon>
        <taxon>Virgibacillus</taxon>
    </lineage>
</organism>
<sequence>MTLENLLIRKYYYSTFLEDNEQHHPIKVLSEKYMDEQQNEMSDFSNIRFAQGEVYYLNNDFEAAIFKWENVSNELKPWAQKNIADAHYKLNLLAIAEEYYKAVETDSSVLKTEVLLQLFTLYIQRSNLELAAESIKNAVKLNPGYPDVTDMARSFFEERGNWDDAVELAINESIRTESLYWFETLESYVAKGHAADREPDFFKEVLIAVYHVEQDYFEKLVESLWNSYSQTNKFFLWLREINHFFLQLKPENDRIWRKLPALYEETYFDLIDGKYLIRDLFPLMPSHLINWVKLSASGESLAASSALLAWSGIFPSNIDSSITEEAESLVLKSSPYQEGMEDALRLFESIKKWAQEQGSLLDERYRWMVQELVDSDRFHLMLIGENANENLTVVRELAEKDVREITSALLIKDGEETEIHAVSDRDVKTFSTIDDTEMEELDEEVFFHWNKPAPFLRDNNLSVLTAPEKELSSYLSMADGLLFSFNADQPLSEEVLAKTAKIREQEPDLPICFALVNGYSNLQDEEHMESVSGRIHTYFPDSLVINFQKNEGGVGLYNGLSKFIHSARYNRNIEKKRTKSILDYVKKSINQLRAQRLELEKNLIVNVKDNKEMVTKLEGAQRQLGDMEDKKIQDIKNSYQSIREKLRARMERNIPEILRNCAQYIKEDSNFETVQEELNIEMNKQITNYFEETALRDFRSSIEQWLEESEEQLVESQSYLDEMKESFNQLFGEERLKLHCDMQVLDDWRRDIDRMTSGSIKLENNDLISQPGSSQFLLKGAGRLFDSLPQYKGVLYNRYKQYIETRDYSQAAESVTEMFIQQLELFGKSLDRDIHLFFAGPSKELQNALKETHNKIEDGETALNNMRKNPENYQDPLTLFELKLRQFGWMNMVEKPVHEYP</sequence>
<dbReference type="InterPro" id="IPR051943">
    <property type="entry name" value="TRAFAC_Dynamin-like_GTPase"/>
</dbReference>
<dbReference type="RefSeq" id="WP_390301397.1">
    <property type="nucleotide sequence ID" value="NZ_JBHRRZ010000001.1"/>
</dbReference>
<proteinExistence type="predicted"/>
<reference evidence="4" key="1">
    <citation type="journal article" date="2019" name="Int. J. Syst. Evol. Microbiol.">
        <title>The Global Catalogue of Microorganisms (GCM) 10K type strain sequencing project: providing services to taxonomists for standard genome sequencing and annotation.</title>
        <authorList>
            <consortium name="The Broad Institute Genomics Platform"/>
            <consortium name="The Broad Institute Genome Sequencing Center for Infectious Disease"/>
            <person name="Wu L."/>
            <person name="Ma J."/>
        </authorList>
    </citation>
    <scope>NUCLEOTIDE SEQUENCE [LARGE SCALE GENOMIC DNA]</scope>
    <source>
        <strain evidence="4">KCTC 13193</strain>
    </source>
</reference>
<accession>A0ABV7A1Q9</accession>
<keyword evidence="2" id="KW-0175">Coiled coil</keyword>
<keyword evidence="1" id="KW-0802">TPR repeat</keyword>
<dbReference type="InterPro" id="IPR011990">
    <property type="entry name" value="TPR-like_helical_dom_sf"/>
</dbReference>
<evidence type="ECO:0000256" key="1">
    <source>
        <dbReference type="PROSITE-ProRule" id="PRU00339"/>
    </source>
</evidence>
<dbReference type="PROSITE" id="PS50005">
    <property type="entry name" value="TPR"/>
    <property type="match status" value="1"/>
</dbReference>
<evidence type="ECO:0000313" key="4">
    <source>
        <dbReference type="Proteomes" id="UP001595387"/>
    </source>
</evidence>
<evidence type="ECO:0000256" key="2">
    <source>
        <dbReference type="SAM" id="Coils"/>
    </source>
</evidence>
<evidence type="ECO:0000313" key="3">
    <source>
        <dbReference type="EMBL" id="MFC2946886.1"/>
    </source>
</evidence>
<comment type="caution">
    <text evidence="3">The sequence shown here is derived from an EMBL/GenBank/DDBJ whole genome shotgun (WGS) entry which is preliminary data.</text>
</comment>
<feature type="repeat" description="TPR" evidence="1">
    <location>
        <begin position="112"/>
        <end position="145"/>
    </location>
</feature>
<feature type="coiled-coil region" evidence="2">
    <location>
        <begin position="582"/>
        <end position="630"/>
    </location>
</feature>